<keyword evidence="3" id="KW-0812">Transmembrane</keyword>
<accession>A0A0U3E3P9</accession>
<evidence type="ECO:0000256" key="1">
    <source>
        <dbReference type="ARBA" id="ARBA00004167"/>
    </source>
</evidence>
<sequence>MNKTILAAAGAGAVAAAAWVGWTADQLQQQDRDLLARWAEVHAAEQAQFSEVPVVLALVDQKAAVDPSVRAGARARCGSLGEFDNGTVLMDDEQRFDRYKQVRAECTGQLFRLMAAVRADPALWSDAHVRGLYQSMTQGQTAVDAARYRYRHALKSYNAQVQGLPTRVAAVVLGYRERPDFVRLAQQGA</sequence>
<evidence type="ECO:0000313" key="7">
    <source>
        <dbReference type="Proteomes" id="UP000060699"/>
    </source>
</evidence>
<comment type="subcellular location">
    <subcellularLocation>
        <location evidence="1">Membrane</location>
        <topology evidence="1">Single-pass membrane protein</topology>
    </subcellularLocation>
</comment>
<evidence type="ECO:0000313" key="6">
    <source>
        <dbReference type="EMBL" id="ALV07829.1"/>
    </source>
</evidence>
<dbReference type="PANTHER" id="PTHR34478:SF2">
    <property type="entry name" value="MEMBRANE PROTEIN"/>
    <property type="match status" value="1"/>
</dbReference>
<dbReference type="KEGG" id="rdp:RD2015_3372"/>
<dbReference type="GO" id="GO:0016020">
    <property type="term" value="C:membrane"/>
    <property type="evidence" value="ECO:0007669"/>
    <property type="project" value="UniProtKB-SubCell"/>
</dbReference>
<proteinExistence type="inferred from homology"/>
<evidence type="ECO:0000256" key="4">
    <source>
        <dbReference type="ARBA" id="ARBA00022989"/>
    </source>
</evidence>
<dbReference type="Proteomes" id="UP000060699">
    <property type="component" value="Chromosome"/>
</dbReference>
<reference evidence="6 7" key="1">
    <citation type="submission" date="2015-12" db="EMBL/GenBank/DDBJ databases">
        <title>Complete genome of Roseateles depolymerans KCTC 42856.</title>
        <authorList>
            <person name="Kim K.M."/>
        </authorList>
    </citation>
    <scope>NUCLEOTIDE SEQUENCE [LARGE SCALE GENOMIC DNA]</scope>
    <source>
        <strain evidence="6 7">KCTC 42856</strain>
    </source>
</reference>
<evidence type="ECO:0000256" key="3">
    <source>
        <dbReference type="ARBA" id="ARBA00022692"/>
    </source>
</evidence>
<dbReference type="AlphaFoldDB" id="A0A0U3E3P9"/>
<keyword evidence="5" id="KW-0472">Membrane</keyword>
<name>A0A0U3E3P9_9BURK</name>
<organism evidence="6 7">
    <name type="scientific">Roseateles depolymerans</name>
    <dbReference type="NCBI Taxonomy" id="76731"/>
    <lineage>
        <taxon>Bacteria</taxon>
        <taxon>Pseudomonadati</taxon>
        <taxon>Pseudomonadota</taxon>
        <taxon>Betaproteobacteria</taxon>
        <taxon>Burkholderiales</taxon>
        <taxon>Sphaerotilaceae</taxon>
        <taxon>Roseateles</taxon>
    </lineage>
</organism>
<keyword evidence="4" id="KW-1133">Transmembrane helix</keyword>
<evidence type="ECO:0000256" key="2">
    <source>
        <dbReference type="ARBA" id="ARBA00008854"/>
    </source>
</evidence>
<dbReference type="Gene3D" id="1.20.1440.20">
    <property type="entry name" value="LemA-like domain"/>
    <property type="match status" value="1"/>
</dbReference>
<dbReference type="STRING" id="76731.RD2015_3372"/>
<dbReference type="InterPro" id="IPR023353">
    <property type="entry name" value="LemA-like_dom_sf"/>
</dbReference>
<dbReference type="EMBL" id="CP013729">
    <property type="protein sequence ID" value="ALV07829.1"/>
    <property type="molecule type" value="Genomic_DNA"/>
</dbReference>
<gene>
    <name evidence="6" type="ORF">RD2015_3372</name>
</gene>
<dbReference type="OrthoDB" id="9003576at2"/>
<dbReference type="PANTHER" id="PTHR34478">
    <property type="entry name" value="PROTEIN LEMA"/>
    <property type="match status" value="1"/>
</dbReference>
<dbReference type="InterPro" id="IPR007156">
    <property type="entry name" value="MamQ_LemA"/>
</dbReference>
<dbReference type="SUPFAM" id="SSF140478">
    <property type="entry name" value="LemA-like"/>
    <property type="match status" value="1"/>
</dbReference>
<comment type="similarity">
    <text evidence="2">Belongs to the LemA family.</text>
</comment>
<dbReference type="Pfam" id="PF04011">
    <property type="entry name" value="LemA"/>
    <property type="match status" value="1"/>
</dbReference>
<evidence type="ECO:0000256" key="5">
    <source>
        <dbReference type="ARBA" id="ARBA00023136"/>
    </source>
</evidence>
<keyword evidence="7" id="KW-1185">Reference proteome</keyword>
<protein>
    <submittedName>
        <fullName evidence="6">Uncharacterized protein</fullName>
    </submittedName>
</protein>
<dbReference type="RefSeq" id="WP_058935884.1">
    <property type="nucleotide sequence ID" value="NZ_CP013729.1"/>
</dbReference>